<feature type="domain" description="PIN" evidence="9">
    <location>
        <begin position="2"/>
        <end position="121"/>
    </location>
</feature>
<evidence type="ECO:0000256" key="2">
    <source>
        <dbReference type="ARBA" id="ARBA00022649"/>
    </source>
</evidence>
<comment type="caution">
    <text evidence="10">The sequence shown here is derived from an EMBL/GenBank/DDBJ whole genome shotgun (WGS) entry which is preliminary data.</text>
</comment>
<dbReference type="Proteomes" id="UP000030002">
    <property type="component" value="Unassembled WGS sequence"/>
</dbReference>
<keyword evidence="3 8" id="KW-0540">Nuclease</keyword>
<name>A0A0A0JA95_9MICO</name>
<sequence length="139" mass="15507">MIVLDTDVLSEMLQPAPDEGVVTWLLNLPHQHRRITVVTAAELLQGVSRTAQARRRDQLHGAVEGILETFHGRILEADLRSAPYFADIRATRRRLGRPIGSMDAWIAAICRRHDVPLATRNVKDFDGTGIAVVNPWEPA</sequence>
<evidence type="ECO:0000256" key="1">
    <source>
        <dbReference type="ARBA" id="ARBA00001946"/>
    </source>
</evidence>
<accession>A0A0A0JA95</accession>
<proteinExistence type="inferred from homology"/>
<organism evidence="10 11">
    <name type="scientific">Knoellia sinensis KCTC 19936</name>
    <dbReference type="NCBI Taxonomy" id="1385520"/>
    <lineage>
        <taxon>Bacteria</taxon>
        <taxon>Bacillati</taxon>
        <taxon>Actinomycetota</taxon>
        <taxon>Actinomycetes</taxon>
        <taxon>Micrococcales</taxon>
        <taxon>Intrasporangiaceae</taxon>
        <taxon>Knoellia</taxon>
    </lineage>
</organism>
<keyword evidence="6 8" id="KW-0460">Magnesium</keyword>
<reference evidence="10 11" key="1">
    <citation type="submission" date="2013-08" db="EMBL/GenBank/DDBJ databases">
        <title>The genome sequence of Knoellia sinensis.</title>
        <authorList>
            <person name="Zhu W."/>
            <person name="Wang G."/>
        </authorList>
    </citation>
    <scope>NUCLEOTIDE SEQUENCE [LARGE SCALE GENOMIC DNA]</scope>
    <source>
        <strain evidence="10 11">KCTC 19936</strain>
    </source>
</reference>
<dbReference type="PANTHER" id="PTHR33653">
    <property type="entry name" value="RIBONUCLEASE VAPC2"/>
    <property type="match status" value="1"/>
</dbReference>
<protein>
    <recommendedName>
        <fullName evidence="8">Ribonuclease VapC</fullName>
        <shortName evidence="8">RNase VapC</shortName>
        <ecNumber evidence="8">3.1.-.-</ecNumber>
    </recommendedName>
    <alternativeName>
        <fullName evidence="8">Toxin VapC</fullName>
    </alternativeName>
</protein>
<dbReference type="EMBL" id="AVPJ01000006">
    <property type="protein sequence ID" value="KGN32491.1"/>
    <property type="molecule type" value="Genomic_DNA"/>
</dbReference>
<evidence type="ECO:0000313" key="10">
    <source>
        <dbReference type="EMBL" id="KGN32491.1"/>
    </source>
</evidence>
<keyword evidence="11" id="KW-1185">Reference proteome</keyword>
<comment type="similarity">
    <text evidence="7 8">Belongs to the PINc/VapC protein family.</text>
</comment>
<evidence type="ECO:0000256" key="4">
    <source>
        <dbReference type="ARBA" id="ARBA00022723"/>
    </source>
</evidence>
<evidence type="ECO:0000259" key="9">
    <source>
        <dbReference type="Pfam" id="PF01850"/>
    </source>
</evidence>
<comment type="function">
    <text evidence="8">Toxic component of a toxin-antitoxin (TA) system. An RNase.</text>
</comment>
<keyword evidence="2 8" id="KW-1277">Toxin-antitoxin system</keyword>
<gene>
    <name evidence="8" type="primary">vapC</name>
    <name evidence="10" type="ORF">N802_16860</name>
</gene>
<evidence type="ECO:0000313" key="11">
    <source>
        <dbReference type="Proteomes" id="UP000030002"/>
    </source>
</evidence>
<feature type="binding site" evidence="8">
    <location>
        <position position="5"/>
    </location>
    <ligand>
        <name>Mg(2+)</name>
        <dbReference type="ChEBI" id="CHEBI:18420"/>
    </ligand>
</feature>
<dbReference type="AlphaFoldDB" id="A0A0A0JA95"/>
<dbReference type="Gene3D" id="3.40.50.1010">
    <property type="entry name" value="5'-nuclease"/>
    <property type="match status" value="1"/>
</dbReference>
<dbReference type="GO" id="GO:0004540">
    <property type="term" value="F:RNA nuclease activity"/>
    <property type="evidence" value="ECO:0007669"/>
    <property type="project" value="InterPro"/>
</dbReference>
<dbReference type="EC" id="3.1.-.-" evidence="8"/>
<dbReference type="OrthoDB" id="9804823at2"/>
<evidence type="ECO:0000256" key="7">
    <source>
        <dbReference type="ARBA" id="ARBA00038093"/>
    </source>
</evidence>
<dbReference type="eggNOG" id="COG1487">
    <property type="taxonomic scope" value="Bacteria"/>
</dbReference>
<dbReference type="STRING" id="1385520.N802_16860"/>
<evidence type="ECO:0000256" key="8">
    <source>
        <dbReference type="HAMAP-Rule" id="MF_00265"/>
    </source>
</evidence>
<dbReference type="InterPro" id="IPR022907">
    <property type="entry name" value="VapC_family"/>
</dbReference>
<keyword evidence="4 8" id="KW-0479">Metal-binding</keyword>
<keyword evidence="5 8" id="KW-0378">Hydrolase</keyword>
<comment type="cofactor">
    <cofactor evidence="1 8">
        <name>Mg(2+)</name>
        <dbReference type="ChEBI" id="CHEBI:18420"/>
    </cofactor>
</comment>
<dbReference type="GO" id="GO:0000287">
    <property type="term" value="F:magnesium ion binding"/>
    <property type="evidence" value="ECO:0007669"/>
    <property type="project" value="UniProtKB-UniRule"/>
</dbReference>
<dbReference type="HAMAP" id="MF_00265">
    <property type="entry name" value="VapC_Nob1"/>
    <property type="match status" value="1"/>
</dbReference>
<evidence type="ECO:0000256" key="5">
    <source>
        <dbReference type="ARBA" id="ARBA00022801"/>
    </source>
</evidence>
<dbReference type="PANTHER" id="PTHR33653:SF1">
    <property type="entry name" value="RIBONUCLEASE VAPC2"/>
    <property type="match status" value="1"/>
</dbReference>
<feature type="binding site" evidence="8">
    <location>
        <position position="103"/>
    </location>
    <ligand>
        <name>Mg(2+)</name>
        <dbReference type="ChEBI" id="CHEBI:18420"/>
    </ligand>
</feature>
<dbReference type="GO" id="GO:0016787">
    <property type="term" value="F:hydrolase activity"/>
    <property type="evidence" value="ECO:0007669"/>
    <property type="project" value="UniProtKB-KW"/>
</dbReference>
<dbReference type="InterPro" id="IPR029060">
    <property type="entry name" value="PIN-like_dom_sf"/>
</dbReference>
<dbReference type="Pfam" id="PF01850">
    <property type="entry name" value="PIN"/>
    <property type="match status" value="1"/>
</dbReference>
<evidence type="ECO:0000256" key="6">
    <source>
        <dbReference type="ARBA" id="ARBA00022842"/>
    </source>
</evidence>
<dbReference type="GO" id="GO:0090729">
    <property type="term" value="F:toxin activity"/>
    <property type="evidence" value="ECO:0007669"/>
    <property type="project" value="UniProtKB-KW"/>
</dbReference>
<evidence type="ECO:0000256" key="3">
    <source>
        <dbReference type="ARBA" id="ARBA00022722"/>
    </source>
</evidence>
<dbReference type="RefSeq" id="WP_035915285.1">
    <property type="nucleotide sequence ID" value="NZ_AVPJ01000006.1"/>
</dbReference>
<dbReference type="CDD" id="cd18731">
    <property type="entry name" value="PIN_NgFitB-like"/>
    <property type="match status" value="1"/>
</dbReference>
<dbReference type="SUPFAM" id="SSF88723">
    <property type="entry name" value="PIN domain-like"/>
    <property type="match status" value="1"/>
</dbReference>
<dbReference type="InterPro" id="IPR050556">
    <property type="entry name" value="Type_II_TA_system_RNase"/>
</dbReference>
<keyword evidence="8" id="KW-0800">Toxin</keyword>
<dbReference type="InterPro" id="IPR002716">
    <property type="entry name" value="PIN_dom"/>
</dbReference>